<dbReference type="OrthoDB" id="3176171at2759"/>
<dbReference type="GO" id="GO:0005524">
    <property type="term" value="F:ATP binding"/>
    <property type="evidence" value="ECO:0007669"/>
    <property type="project" value="UniProtKB-UniRule"/>
</dbReference>
<feature type="compositionally biased region" description="Polar residues" evidence="26">
    <location>
        <begin position="97"/>
        <end position="117"/>
    </location>
</feature>
<evidence type="ECO:0000256" key="22">
    <source>
        <dbReference type="ARBA" id="ARBA00065618"/>
    </source>
</evidence>
<evidence type="ECO:0000313" key="29">
    <source>
        <dbReference type="EMBL" id="EST44740.1"/>
    </source>
</evidence>
<keyword evidence="15" id="KW-0206">Cytoskeleton</keyword>
<keyword evidence="6" id="KW-0132">Cell division</keyword>
<dbReference type="InterPro" id="IPR036961">
    <property type="entry name" value="Kinesin_motor_dom_sf"/>
</dbReference>
<dbReference type="InterPro" id="IPR027640">
    <property type="entry name" value="Kinesin-like_fam"/>
</dbReference>
<dbReference type="InterPro" id="IPR019821">
    <property type="entry name" value="Kinesin_motor_CS"/>
</dbReference>
<evidence type="ECO:0000313" key="30">
    <source>
        <dbReference type="EMBL" id="KAH0572706.1"/>
    </source>
</evidence>
<dbReference type="EMBL" id="AUWU02000005">
    <property type="protein sequence ID" value="KAH0572706.1"/>
    <property type="molecule type" value="Genomic_DNA"/>
</dbReference>
<evidence type="ECO:0000256" key="9">
    <source>
        <dbReference type="ARBA" id="ARBA00022776"/>
    </source>
</evidence>
<accession>V6LJH3</accession>
<comment type="function">
    <text evidence="20">Involved in cell cycle. Involved in formation of flagella, regulation of flagellar length, and formation of median bodies during interphase. Regulates flagellar length in all eight distal flagellar tips by promoting disassembly of the microtubules. Disassembles microtubules at the distal flagellar tips in a length-dependent manner in order to maintain different equilibrium lengths of the four flagellar pairs. Regulates interphase and mitotic microtubule dynamics. Regulates microtubule disassembly dynamics of the dual mitotic spindles and the median body.</text>
</comment>
<reference evidence="29 30" key="1">
    <citation type="journal article" date="2014" name="PLoS Genet.">
        <title>The Genome of Spironucleus salmonicida Highlights a Fish Pathogen Adapted to Fluctuating Environments.</title>
        <authorList>
            <person name="Xu F."/>
            <person name="Jerlstrom-Hultqvist J."/>
            <person name="Einarsson E."/>
            <person name="Astvaldsson A."/>
            <person name="Svard S.G."/>
            <person name="Andersson J.O."/>
        </authorList>
    </citation>
    <scope>NUCLEOTIDE SEQUENCE</scope>
    <source>
        <strain evidence="30">ATCC 50377</strain>
    </source>
</reference>
<keyword evidence="18" id="KW-0137">Centromere</keyword>
<evidence type="ECO:0000256" key="16">
    <source>
        <dbReference type="ARBA" id="ARBA00023273"/>
    </source>
</evidence>
<evidence type="ECO:0000256" key="8">
    <source>
        <dbReference type="ARBA" id="ARBA00022741"/>
    </source>
</evidence>
<evidence type="ECO:0000259" key="27">
    <source>
        <dbReference type="PROSITE" id="PS50067"/>
    </source>
</evidence>
<keyword evidence="16" id="KW-0966">Cell projection</keyword>
<evidence type="ECO:0000256" key="3">
    <source>
        <dbReference type="ARBA" id="ARBA00004629"/>
    </source>
</evidence>
<dbReference type="CDD" id="cd01367">
    <property type="entry name" value="KISc_KIF2_like"/>
    <property type="match status" value="1"/>
</dbReference>
<dbReference type="Pfam" id="PF00225">
    <property type="entry name" value="Kinesin"/>
    <property type="match status" value="1"/>
</dbReference>
<dbReference type="GO" id="GO:0000278">
    <property type="term" value="P:mitotic cell cycle"/>
    <property type="evidence" value="ECO:0007669"/>
    <property type="project" value="UniProtKB-ARBA"/>
</dbReference>
<feature type="binding site" evidence="23">
    <location>
        <begin position="233"/>
        <end position="240"/>
    </location>
    <ligand>
        <name>ATP</name>
        <dbReference type="ChEBI" id="CHEBI:30616"/>
    </ligand>
</feature>
<comment type="similarity">
    <text evidence="21">Belongs to the TRAFAC class myosin-kinesin ATPase superfamily. Kinesin family. KIN-13 subfamily.</text>
</comment>
<dbReference type="FunFam" id="3.40.850.10:FF:000012">
    <property type="entry name" value="Kinesin-like protein"/>
    <property type="match status" value="1"/>
</dbReference>
<evidence type="ECO:0000256" key="4">
    <source>
        <dbReference type="ARBA" id="ARBA00022454"/>
    </source>
</evidence>
<protein>
    <recommendedName>
        <fullName evidence="24">Kinesin-like protein</fullName>
    </recommendedName>
</protein>
<dbReference type="PANTHER" id="PTHR47971:SF8">
    <property type="entry name" value="KINESIN-LIKE PROTEIN"/>
    <property type="match status" value="1"/>
</dbReference>
<dbReference type="PRINTS" id="PR00380">
    <property type="entry name" value="KINESINHEAVY"/>
</dbReference>
<dbReference type="PROSITE" id="PS50105">
    <property type="entry name" value="SAM_DOMAIN"/>
    <property type="match status" value="1"/>
</dbReference>
<dbReference type="GO" id="GO:0005874">
    <property type="term" value="C:microtubule"/>
    <property type="evidence" value="ECO:0007669"/>
    <property type="project" value="UniProtKB-KW"/>
</dbReference>
<evidence type="ECO:0000256" key="23">
    <source>
        <dbReference type="PROSITE-ProRule" id="PRU00283"/>
    </source>
</evidence>
<keyword evidence="7 24" id="KW-0493">Microtubule</keyword>
<evidence type="ECO:0000256" key="19">
    <source>
        <dbReference type="ARBA" id="ARBA00037841"/>
    </source>
</evidence>
<gene>
    <name evidence="29" type="ORF">SS50377_15360</name>
    <name evidence="30" type="ORF">SS50377_24818</name>
</gene>
<evidence type="ECO:0000256" key="6">
    <source>
        <dbReference type="ARBA" id="ARBA00022618"/>
    </source>
</evidence>
<keyword evidence="4" id="KW-0158">Chromosome</keyword>
<dbReference type="GO" id="GO:0005819">
    <property type="term" value="C:spindle"/>
    <property type="evidence" value="ECO:0007669"/>
    <property type="project" value="UniProtKB-SubCell"/>
</dbReference>
<dbReference type="GO" id="GO:0007018">
    <property type="term" value="P:microtubule-based movement"/>
    <property type="evidence" value="ECO:0007669"/>
    <property type="project" value="InterPro"/>
</dbReference>
<dbReference type="PANTHER" id="PTHR47971">
    <property type="entry name" value="KINESIN-RELATED PROTEIN 6"/>
    <property type="match status" value="1"/>
</dbReference>
<dbReference type="InterPro" id="IPR001660">
    <property type="entry name" value="SAM"/>
</dbReference>
<evidence type="ECO:0000256" key="14">
    <source>
        <dbReference type="ARBA" id="ARBA00023175"/>
    </source>
</evidence>
<evidence type="ECO:0000256" key="25">
    <source>
        <dbReference type="SAM" id="Coils"/>
    </source>
</evidence>
<evidence type="ECO:0000256" key="2">
    <source>
        <dbReference type="ARBA" id="ARBA00004611"/>
    </source>
</evidence>
<feature type="compositionally biased region" description="Polar residues" evidence="26">
    <location>
        <begin position="65"/>
        <end position="83"/>
    </location>
</feature>
<dbReference type="PROSITE" id="PS50067">
    <property type="entry name" value="KINESIN_MOTOR_2"/>
    <property type="match status" value="1"/>
</dbReference>
<evidence type="ECO:0000256" key="17">
    <source>
        <dbReference type="ARBA" id="ARBA00023306"/>
    </source>
</evidence>
<evidence type="ECO:0000256" key="20">
    <source>
        <dbReference type="ARBA" id="ARBA00058163"/>
    </source>
</evidence>
<keyword evidence="12" id="KW-0282">Flagellum</keyword>
<dbReference type="Proteomes" id="UP000018208">
    <property type="component" value="Unassembled WGS sequence"/>
</dbReference>
<dbReference type="GO" id="GO:0008017">
    <property type="term" value="F:microtubule binding"/>
    <property type="evidence" value="ECO:0007669"/>
    <property type="project" value="InterPro"/>
</dbReference>
<name>V6LJH3_9EUKA</name>
<dbReference type="SUPFAM" id="SSF47769">
    <property type="entry name" value="SAM/Pointed domain"/>
    <property type="match status" value="1"/>
</dbReference>
<keyword evidence="17" id="KW-0131">Cell cycle</keyword>
<dbReference type="Gene3D" id="1.10.150.50">
    <property type="entry name" value="Transcription Factor, Ets-1"/>
    <property type="match status" value="1"/>
</dbReference>
<comment type="subcellular location">
    <subcellularLocation>
        <location evidence="3">Chromosome</location>
        <location evidence="3">Centromere</location>
        <location evidence="3">Kinetochore</location>
    </subcellularLocation>
    <subcellularLocation>
        <location evidence="2">Cytoplasm</location>
        <location evidence="2">Cytoskeleton</location>
        <location evidence="2">Flagellum axoneme</location>
    </subcellularLocation>
    <subcellularLocation>
        <location evidence="19">Cytoplasm</location>
        <location evidence="19">Cytoskeleton</location>
        <location evidence="19">Flagellum basal body</location>
    </subcellularLocation>
    <subcellularLocation>
        <location evidence="1">Cytoplasm</location>
        <location evidence="1">Cytoskeleton</location>
        <location evidence="1">Spindle</location>
    </subcellularLocation>
</comment>
<evidence type="ECO:0000256" key="10">
    <source>
        <dbReference type="ARBA" id="ARBA00022838"/>
    </source>
</evidence>
<keyword evidence="25" id="KW-0175">Coiled coil</keyword>
<keyword evidence="8 23" id="KW-0547">Nucleotide-binding</keyword>
<evidence type="ECO:0000256" key="24">
    <source>
        <dbReference type="RuleBase" id="RU000394"/>
    </source>
</evidence>
<evidence type="ECO:0000256" key="21">
    <source>
        <dbReference type="ARBA" id="ARBA00061030"/>
    </source>
</evidence>
<dbReference type="InterPro" id="IPR027417">
    <property type="entry name" value="P-loop_NTPase"/>
</dbReference>
<dbReference type="AlphaFoldDB" id="V6LJH3"/>
<feature type="region of interest" description="Disordered" evidence="26">
    <location>
        <begin position="64"/>
        <end position="117"/>
    </location>
</feature>
<evidence type="ECO:0000256" key="18">
    <source>
        <dbReference type="ARBA" id="ARBA00023328"/>
    </source>
</evidence>
<dbReference type="EMBL" id="KI546111">
    <property type="protein sequence ID" value="EST44740.1"/>
    <property type="molecule type" value="Genomic_DNA"/>
</dbReference>
<evidence type="ECO:0000256" key="15">
    <source>
        <dbReference type="ARBA" id="ARBA00023212"/>
    </source>
</evidence>
<dbReference type="VEuPathDB" id="GiardiaDB:SS50377_24818"/>
<evidence type="ECO:0000256" key="5">
    <source>
        <dbReference type="ARBA" id="ARBA00022490"/>
    </source>
</evidence>
<evidence type="ECO:0000256" key="13">
    <source>
        <dbReference type="ARBA" id="ARBA00023069"/>
    </source>
</evidence>
<keyword evidence="9" id="KW-0498">Mitosis</keyword>
<keyword evidence="14 23" id="KW-0505">Motor protein</keyword>
<keyword evidence="11 23" id="KW-0067">ATP-binding</keyword>
<dbReference type="PROSITE" id="PS00411">
    <property type="entry name" value="KINESIN_MOTOR_1"/>
    <property type="match status" value="1"/>
</dbReference>
<dbReference type="InterPro" id="IPR013761">
    <property type="entry name" value="SAM/pointed_sf"/>
</dbReference>
<feature type="domain" description="SAM" evidence="28">
    <location>
        <begin position="1"/>
        <end position="60"/>
    </location>
</feature>
<evidence type="ECO:0000313" key="31">
    <source>
        <dbReference type="Proteomes" id="UP000018208"/>
    </source>
</evidence>
<dbReference type="SUPFAM" id="SSF52540">
    <property type="entry name" value="P-loop containing nucleoside triphosphate hydrolases"/>
    <property type="match status" value="1"/>
</dbReference>
<organism evidence="29">
    <name type="scientific">Spironucleus salmonicida</name>
    <dbReference type="NCBI Taxonomy" id="348837"/>
    <lineage>
        <taxon>Eukaryota</taxon>
        <taxon>Metamonada</taxon>
        <taxon>Diplomonadida</taxon>
        <taxon>Hexamitidae</taxon>
        <taxon>Hexamitinae</taxon>
        <taxon>Spironucleus</taxon>
    </lineage>
</organism>
<dbReference type="InterPro" id="IPR001752">
    <property type="entry name" value="Kinesin_motor_dom"/>
</dbReference>
<evidence type="ECO:0000256" key="7">
    <source>
        <dbReference type="ARBA" id="ARBA00022701"/>
    </source>
</evidence>
<evidence type="ECO:0000256" key="1">
    <source>
        <dbReference type="ARBA" id="ARBA00004186"/>
    </source>
</evidence>
<dbReference type="Gene3D" id="3.40.850.10">
    <property type="entry name" value="Kinesin motor domain"/>
    <property type="match status" value="1"/>
</dbReference>
<dbReference type="GO" id="GO:0051301">
    <property type="term" value="P:cell division"/>
    <property type="evidence" value="ECO:0007669"/>
    <property type="project" value="UniProtKB-KW"/>
</dbReference>
<evidence type="ECO:0000256" key="12">
    <source>
        <dbReference type="ARBA" id="ARBA00022846"/>
    </source>
</evidence>
<keyword evidence="13" id="KW-0969">Cilium</keyword>
<dbReference type="GO" id="GO:0003777">
    <property type="term" value="F:microtubule motor activity"/>
    <property type="evidence" value="ECO:0007669"/>
    <property type="project" value="InterPro"/>
</dbReference>
<proteinExistence type="inferred from homology"/>
<dbReference type="SMART" id="SM00129">
    <property type="entry name" value="KISc"/>
    <property type="match status" value="1"/>
</dbReference>
<keyword evidence="5" id="KW-0963">Cytoplasm</keyword>
<evidence type="ECO:0000256" key="26">
    <source>
        <dbReference type="SAM" id="MobiDB-lite"/>
    </source>
</evidence>
<sequence length="648" mass="73021">MSQIATWLSSVELDQYIPNFSNLTPQSFISITIQDYGSYGIVNLQDKQKLFRLITQLKSQPIVAPNQQSQSTYNQPQPKQVHSQPPQQRQLAPPPQHLSQPGSSLNPNVHPQAPVQTSLRGLPTISKTVIPPDNIFLDLIQQKIRVCVRKRPINHHELSLAQKDIVSIDGWNQCSVHEPKVKVDLTKYIEVSTYRYDHVFSENADNYEVYFYTAKPLIQSLFTGKSTTCFAYGQTGSGKTWTMMQRETGVYVLAAHDIFNTLNSDPVFSKLGLSAYVSFFEIYGGKLFDLLNNRNRLQALEDGKGNVHLQGLEEKQIHSVQEMLSSVDVGLSSRSVGATGANADSSRSHAILQVRLKQPNGKQHGMISFIDLAGAERASDVQNTDRQTRMEGAEINKSLLALKECIRAMDKGAHHLPFRGSKLTMVLRDSFIGDAQTVMIACISPADKSCENTNNTLRYTDRVKDANQHTKAKQGVLKPTQNVAEIVLGTKNDGDIETQQQMYQQQMAMIKNGGGANVQQYQQPQQQQMQQNPYQNIPVVVQDTPRAPSQPNDLERTHCDVVDVLYDLEDQITRAHRKQVDQMMVNVKEEVTLLHAIENNQISIDDWLLRLENILMQKEKAIQELRGQLQNFKVKLSEEQKLSESYGK</sequence>
<evidence type="ECO:0000256" key="11">
    <source>
        <dbReference type="ARBA" id="ARBA00022840"/>
    </source>
</evidence>
<keyword evidence="31" id="KW-1185">Reference proteome</keyword>
<reference evidence="30" key="2">
    <citation type="submission" date="2020-12" db="EMBL/GenBank/DDBJ databases">
        <title>New Spironucleus salmonicida genome in near-complete chromosomes.</title>
        <authorList>
            <person name="Xu F."/>
            <person name="Kurt Z."/>
            <person name="Jimenez-Gonzalez A."/>
            <person name="Astvaldsson A."/>
            <person name="Andersson J.O."/>
            <person name="Svard S.G."/>
        </authorList>
    </citation>
    <scope>NUCLEOTIDE SEQUENCE</scope>
    <source>
        <strain evidence="30">ATCC 50377</strain>
    </source>
</reference>
<keyword evidence="10" id="KW-0995">Kinetochore</keyword>
<dbReference type="GO" id="GO:0005930">
    <property type="term" value="C:axoneme"/>
    <property type="evidence" value="ECO:0007669"/>
    <property type="project" value="UniProtKB-ARBA"/>
</dbReference>
<dbReference type="GO" id="GO:0007019">
    <property type="term" value="P:microtubule depolymerization"/>
    <property type="evidence" value="ECO:0007669"/>
    <property type="project" value="TreeGrafter"/>
</dbReference>
<feature type="coiled-coil region" evidence="25">
    <location>
        <begin position="608"/>
        <end position="642"/>
    </location>
</feature>
<feature type="domain" description="Kinesin motor" evidence="27">
    <location>
        <begin position="143"/>
        <end position="466"/>
    </location>
</feature>
<dbReference type="GO" id="GO:0000776">
    <property type="term" value="C:kinetochore"/>
    <property type="evidence" value="ECO:0007669"/>
    <property type="project" value="UniProtKB-KW"/>
</dbReference>
<evidence type="ECO:0000259" key="28">
    <source>
        <dbReference type="PROSITE" id="PS50105"/>
    </source>
</evidence>
<comment type="subunit">
    <text evidence="22">Interacts with PLK.</text>
</comment>